<reference evidence="9" key="1">
    <citation type="submission" date="2022-11" db="EMBL/GenBank/DDBJ databases">
        <title>Draft genome sequence of Hoeflea poritis E7-10 and Hoeflea prorocentri PM5-8, separated from scleractinian coral Porites lutea and marine dinoflagellate.</title>
        <authorList>
            <person name="Zhang G."/>
            <person name="Wei Q."/>
            <person name="Cai L."/>
        </authorList>
    </citation>
    <scope>NUCLEOTIDE SEQUENCE</scope>
    <source>
        <strain evidence="9">PM5-8</strain>
    </source>
</reference>
<proteinExistence type="inferred from homology"/>
<keyword evidence="4 7" id="KW-0032">Aminotransferase</keyword>
<protein>
    <recommendedName>
        <fullName evidence="7">Aminotransferase</fullName>
        <ecNumber evidence="7">2.6.1.-</ecNumber>
    </recommendedName>
</protein>
<dbReference type="CDD" id="cd00609">
    <property type="entry name" value="AAT_like"/>
    <property type="match status" value="1"/>
</dbReference>
<evidence type="ECO:0000256" key="5">
    <source>
        <dbReference type="ARBA" id="ARBA00022679"/>
    </source>
</evidence>
<evidence type="ECO:0000313" key="9">
    <source>
        <dbReference type="EMBL" id="MDA5396957.1"/>
    </source>
</evidence>
<dbReference type="AlphaFoldDB" id="A0A9X3UD93"/>
<dbReference type="InterPro" id="IPR004838">
    <property type="entry name" value="NHTrfase_class1_PyrdxlP-BS"/>
</dbReference>
<dbReference type="GO" id="GO:0030170">
    <property type="term" value="F:pyridoxal phosphate binding"/>
    <property type="evidence" value="ECO:0007669"/>
    <property type="project" value="InterPro"/>
</dbReference>
<evidence type="ECO:0000256" key="2">
    <source>
        <dbReference type="ARBA" id="ARBA00007441"/>
    </source>
</evidence>
<dbReference type="Gene3D" id="3.40.640.10">
    <property type="entry name" value="Type I PLP-dependent aspartate aminotransferase-like (Major domain)"/>
    <property type="match status" value="1"/>
</dbReference>
<evidence type="ECO:0000313" key="10">
    <source>
        <dbReference type="Proteomes" id="UP001151234"/>
    </source>
</evidence>
<organism evidence="9 10">
    <name type="scientific">Hoeflea prorocentri</name>
    <dbReference type="NCBI Taxonomy" id="1922333"/>
    <lineage>
        <taxon>Bacteria</taxon>
        <taxon>Pseudomonadati</taxon>
        <taxon>Pseudomonadota</taxon>
        <taxon>Alphaproteobacteria</taxon>
        <taxon>Hyphomicrobiales</taxon>
        <taxon>Rhizobiaceae</taxon>
        <taxon>Hoeflea</taxon>
    </lineage>
</organism>
<comment type="caution">
    <text evidence="9">The sequence shown here is derived from an EMBL/GenBank/DDBJ whole genome shotgun (WGS) entry which is preliminary data.</text>
</comment>
<accession>A0A9X3UD93</accession>
<dbReference type="PANTHER" id="PTHR11879">
    <property type="entry name" value="ASPARTATE AMINOTRANSFERASE"/>
    <property type="match status" value="1"/>
</dbReference>
<comment type="similarity">
    <text evidence="2 7">Belongs to the class-I pyridoxal-phosphate-dependent aminotransferase family.</text>
</comment>
<evidence type="ECO:0000256" key="3">
    <source>
        <dbReference type="ARBA" id="ARBA00011738"/>
    </source>
</evidence>
<dbReference type="InterPro" id="IPR015422">
    <property type="entry name" value="PyrdxlP-dep_Trfase_small"/>
</dbReference>
<dbReference type="GO" id="GO:0033585">
    <property type="term" value="P:L-phenylalanine biosynthetic process from chorismate via phenylpyruvate"/>
    <property type="evidence" value="ECO:0007669"/>
    <property type="project" value="TreeGrafter"/>
</dbReference>
<dbReference type="SUPFAM" id="SSF53383">
    <property type="entry name" value="PLP-dependent transferases"/>
    <property type="match status" value="1"/>
</dbReference>
<comment type="subunit">
    <text evidence="3">Homodimer.</text>
</comment>
<evidence type="ECO:0000256" key="1">
    <source>
        <dbReference type="ARBA" id="ARBA00001933"/>
    </source>
</evidence>
<keyword evidence="5 7" id="KW-0808">Transferase</keyword>
<sequence length="394" mass="43151">MFEALQPAPPDKILALMAQFREDERENKTDLGVGVYKDQYGETVIMRSIRAAEKRLYDEQKTKTYVGLQGDKSFCAAMGELVLGNTVSPDNYRVCQAPGGSGALSIVAMMLNRARPGATVWISDPSWPNHIPLLAGAGLKPKSYPYYDPETGKIRFDEMIATLQEAEAGDILLLHGCCHNPTGADLTLDQWKAVTELCWDKGLFPFIDLAYLGFGDGLEEDAAGVRLMAKTVPECAIAASCSKNFAVYRERLGAAILVGADTKQLDTAFGQLLSVTRSVYSMPPDHGAAAVRIVLEDAELKADWKAELETMRTRMTVLRQDFADALRRESNSSRFDFIAGQKGMFSRLGLSPDQIDTLRNERGIYIVGDSRINIAGLPGDRLDELARAIVSVTG</sequence>
<dbReference type="EC" id="2.6.1.-" evidence="7"/>
<dbReference type="GO" id="GO:0005829">
    <property type="term" value="C:cytosol"/>
    <property type="evidence" value="ECO:0007669"/>
    <property type="project" value="TreeGrafter"/>
</dbReference>
<comment type="cofactor">
    <cofactor evidence="1 7">
        <name>pyridoxal 5'-phosphate</name>
        <dbReference type="ChEBI" id="CHEBI:597326"/>
    </cofactor>
</comment>
<dbReference type="InterPro" id="IPR004839">
    <property type="entry name" value="Aminotransferase_I/II_large"/>
</dbReference>
<name>A0A9X3UD93_9HYPH</name>
<dbReference type="Proteomes" id="UP001151234">
    <property type="component" value="Unassembled WGS sequence"/>
</dbReference>
<evidence type="ECO:0000259" key="8">
    <source>
        <dbReference type="Pfam" id="PF00155"/>
    </source>
</evidence>
<keyword evidence="10" id="KW-1185">Reference proteome</keyword>
<dbReference type="EMBL" id="JAPJZI010000001">
    <property type="protein sequence ID" value="MDA5396957.1"/>
    <property type="molecule type" value="Genomic_DNA"/>
</dbReference>
<gene>
    <name evidence="9" type="ORF">OQ273_00095</name>
</gene>
<dbReference type="GO" id="GO:0004069">
    <property type="term" value="F:L-aspartate:2-oxoglutarate aminotransferase activity"/>
    <property type="evidence" value="ECO:0007669"/>
    <property type="project" value="TreeGrafter"/>
</dbReference>
<dbReference type="InterPro" id="IPR015421">
    <property type="entry name" value="PyrdxlP-dep_Trfase_major"/>
</dbReference>
<evidence type="ECO:0000256" key="7">
    <source>
        <dbReference type="RuleBase" id="RU000481"/>
    </source>
</evidence>
<dbReference type="InterPro" id="IPR015424">
    <property type="entry name" value="PyrdxlP-dep_Trfase"/>
</dbReference>
<dbReference type="Gene3D" id="3.90.1150.10">
    <property type="entry name" value="Aspartate Aminotransferase, domain 1"/>
    <property type="match status" value="1"/>
</dbReference>
<feature type="domain" description="Aminotransferase class I/classII large" evidence="8">
    <location>
        <begin position="27"/>
        <end position="389"/>
    </location>
</feature>
<dbReference type="RefSeq" id="WP_267988441.1">
    <property type="nucleotide sequence ID" value="NZ_JAPJZI010000001.1"/>
</dbReference>
<evidence type="ECO:0000256" key="4">
    <source>
        <dbReference type="ARBA" id="ARBA00022576"/>
    </source>
</evidence>
<keyword evidence="6" id="KW-0663">Pyridoxal phosphate</keyword>
<dbReference type="PANTHER" id="PTHR11879:SF22">
    <property type="entry name" value="ASPARTATE AMINOTRANSFERASE, MITOCHONDRIAL"/>
    <property type="match status" value="1"/>
</dbReference>
<evidence type="ECO:0000256" key="6">
    <source>
        <dbReference type="ARBA" id="ARBA00022898"/>
    </source>
</evidence>
<dbReference type="Pfam" id="PF00155">
    <property type="entry name" value="Aminotran_1_2"/>
    <property type="match status" value="1"/>
</dbReference>
<dbReference type="InterPro" id="IPR000796">
    <property type="entry name" value="Asp_trans"/>
</dbReference>
<dbReference type="PRINTS" id="PR00799">
    <property type="entry name" value="TRANSAMINASE"/>
</dbReference>
<dbReference type="GO" id="GO:0004838">
    <property type="term" value="F:L-tyrosine-2-oxoglutarate transaminase activity"/>
    <property type="evidence" value="ECO:0007669"/>
    <property type="project" value="TreeGrafter"/>
</dbReference>
<dbReference type="NCBIfam" id="NF006719">
    <property type="entry name" value="PRK09257.1"/>
    <property type="match status" value="1"/>
</dbReference>
<dbReference type="GO" id="GO:0042802">
    <property type="term" value="F:identical protein binding"/>
    <property type="evidence" value="ECO:0007669"/>
    <property type="project" value="TreeGrafter"/>
</dbReference>
<dbReference type="PROSITE" id="PS00105">
    <property type="entry name" value="AA_TRANSFER_CLASS_1"/>
    <property type="match status" value="1"/>
</dbReference>